<reference evidence="3 4" key="1">
    <citation type="submission" date="2019-10" db="EMBL/GenBank/DDBJ databases">
        <title>Description of Paenibacillus pedi sp. nov.</title>
        <authorList>
            <person name="Carlier A."/>
            <person name="Qi S."/>
        </authorList>
    </citation>
    <scope>NUCLEOTIDE SEQUENCE [LARGE SCALE GENOMIC DNA]</scope>
    <source>
        <strain evidence="3 4">LMG 31457</strain>
    </source>
</reference>
<evidence type="ECO:0000313" key="4">
    <source>
        <dbReference type="Proteomes" id="UP000618579"/>
    </source>
</evidence>
<dbReference type="SUPFAM" id="SSF55383">
    <property type="entry name" value="Copper amine oxidase, domain N"/>
    <property type="match status" value="1"/>
</dbReference>
<organism evidence="3 4">
    <name type="scientific">Paenibacillus planticolens</name>
    <dbReference type="NCBI Taxonomy" id="2654976"/>
    <lineage>
        <taxon>Bacteria</taxon>
        <taxon>Bacillati</taxon>
        <taxon>Bacillota</taxon>
        <taxon>Bacilli</taxon>
        <taxon>Bacillales</taxon>
        <taxon>Paenibacillaceae</taxon>
        <taxon>Paenibacillus</taxon>
    </lineage>
</organism>
<sequence length="533" mass="57254">MHRLDLSRCFFLPSPKNARRTSQKRPVHPKYIRKPNKFRQHSTELKGDYSMFRHKMKSGAALLLTAALFAGGTPASALYSPSVNAVTKQVTAQGKTFSVSTVTVDLTDPTLELAPALADGGIGHDAPLQAIAEREGAVAAINGTFFNAYESDPYSRYPNGTLLQAGEAMHSGENQTFILNRDKVPGIQFVDLDIAVRVSEGSGTYTINPWGVNKYYGEGSTDQIVWYTPDFGRWIGFPNGTKVVIEGGLITRITNDSVQVPAGGYVLFVGNSANNRQYVLPNLDVGDRVTKELMAKGEGGSSLNALSWLAAIGAGPKLVTSGSVDLNVNRDGFSDPKVTQSSAARSFIGIDGSDRLVMGTVPSATLSQLAAIAVQLGLKEAMNMDGGSSSGLYANGSMLTYPGRELSNALVVRKLDKPKVQIDINGQPVYDYSGFIVKETTVVPIRPFITAMNAGFQWDAATRTATITNAGVTMKLKDGSSTATVNGKSVAVPVPLQIMEDSRMYVPLRLVAESLNSKVDWNSRLYRASVRLP</sequence>
<accession>A0ABX1ZP57</accession>
<feature type="domain" description="Phosphodiester glycosidase" evidence="2">
    <location>
        <begin position="239"/>
        <end position="412"/>
    </location>
</feature>
<dbReference type="EMBL" id="WHNZ01000039">
    <property type="protein sequence ID" value="NOV01731.1"/>
    <property type="molecule type" value="Genomic_DNA"/>
</dbReference>
<evidence type="ECO:0000259" key="1">
    <source>
        <dbReference type="Pfam" id="PF07833"/>
    </source>
</evidence>
<dbReference type="InterPro" id="IPR018711">
    <property type="entry name" value="NAGPA"/>
</dbReference>
<evidence type="ECO:0008006" key="5">
    <source>
        <dbReference type="Google" id="ProtNLM"/>
    </source>
</evidence>
<dbReference type="Pfam" id="PF09992">
    <property type="entry name" value="NAGPA"/>
    <property type="match status" value="1"/>
</dbReference>
<protein>
    <recommendedName>
        <fullName evidence="5">Copper amine oxidase</fullName>
    </recommendedName>
</protein>
<dbReference type="Pfam" id="PF07833">
    <property type="entry name" value="Cu_amine_oxidN1"/>
    <property type="match status" value="1"/>
</dbReference>
<dbReference type="InterPro" id="IPR012854">
    <property type="entry name" value="Cu_amine_oxidase-like_N"/>
</dbReference>
<feature type="domain" description="Copper amine oxidase-like N-terminal" evidence="1">
    <location>
        <begin position="424"/>
        <end position="524"/>
    </location>
</feature>
<keyword evidence="4" id="KW-1185">Reference proteome</keyword>
<dbReference type="PANTHER" id="PTHR40446">
    <property type="entry name" value="N-ACETYLGLUCOSAMINE-1-PHOSPHODIESTER ALPHA-N-ACETYLGLUCOSAMINIDASE"/>
    <property type="match status" value="1"/>
</dbReference>
<proteinExistence type="predicted"/>
<dbReference type="Gene3D" id="3.30.457.10">
    <property type="entry name" value="Copper amine oxidase-like, N-terminal domain"/>
    <property type="match status" value="1"/>
</dbReference>
<name>A0ABX1ZP57_9BACL</name>
<dbReference type="PANTHER" id="PTHR40446:SF2">
    <property type="entry name" value="N-ACETYLGLUCOSAMINE-1-PHOSPHODIESTER ALPHA-N-ACETYLGLUCOSAMINIDASE"/>
    <property type="match status" value="1"/>
</dbReference>
<gene>
    <name evidence="3" type="ORF">GC097_17075</name>
</gene>
<dbReference type="Proteomes" id="UP000618579">
    <property type="component" value="Unassembled WGS sequence"/>
</dbReference>
<comment type="caution">
    <text evidence="3">The sequence shown here is derived from an EMBL/GenBank/DDBJ whole genome shotgun (WGS) entry which is preliminary data.</text>
</comment>
<evidence type="ECO:0000259" key="2">
    <source>
        <dbReference type="Pfam" id="PF09992"/>
    </source>
</evidence>
<evidence type="ECO:0000313" key="3">
    <source>
        <dbReference type="EMBL" id="NOV01731.1"/>
    </source>
</evidence>
<dbReference type="InterPro" id="IPR036582">
    <property type="entry name" value="Mao_N_sf"/>
</dbReference>